<name>A0A4Y7TUD3_COPMI</name>
<proteinExistence type="predicted"/>
<sequence length="206" mass="23031">MNLSEDRRTSLDYLPLPRQLSPDIAGCRRTWGLQAYYWATAGSGVAWIKEVCTWTLLQPSQECNLYPELLLRGVDIRGLYIPGHLKSGKVCQISSRAFGWRTTAISMFGLCKQCTTDQQYNPQYKSTANHPFPRERQEGNILFLHAFELRKSGKKGATCGSRTRSHPNDLVKPPSPSVTMAGVLARGSGEYMPPSSNLLLPFHGWA</sequence>
<organism evidence="2 3">
    <name type="scientific">Coprinellus micaceus</name>
    <name type="common">Glistening ink-cap mushroom</name>
    <name type="synonym">Coprinus micaceus</name>
    <dbReference type="NCBI Taxonomy" id="71717"/>
    <lineage>
        <taxon>Eukaryota</taxon>
        <taxon>Fungi</taxon>
        <taxon>Dikarya</taxon>
        <taxon>Basidiomycota</taxon>
        <taxon>Agaricomycotina</taxon>
        <taxon>Agaricomycetes</taxon>
        <taxon>Agaricomycetidae</taxon>
        <taxon>Agaricales</taxon>
        <taxon>Agaricineae</taxon>
        <taxon>Psathyrellaceae</taxon>
        <taxon>Coprinellus</taxon>
    </lineage>
</organism>
<evidence type="ECO:0000256" key="1">
    <source>
        <dbReference type="SAM" id="MobiDB-lite"/>
    </source>
</evidence>
<evidence type="ECO:0000313" key="3">
    <source>
        <dbReference type="Proteomes" id="UP000298030"/>
    </source>
</evidence>
<feature type="region of interest" description="Disordered" evidence="1">
    <location>
        <begin position="154"/>
        <end position="177"/>
    </location>
</feature>
<keyword evidence="3" id="KW-1185">Reference proteome</keyword>
<evidence type="ECO:0000313" key="2">
    <source>
        <dbReference type="EMBL" id="TEB37773.1"/>
    </source>
</evidence>
<gene>
    <name evidence="2" type="ORF">FA13DRAFT_707285</name>
</gene>
<dbReference type="AlphaFoldDB" id="A0A4Y7TUD3"/>
<comment type="caution">
    <text evidence="2">The sequence shown here is derived from an EMBL/GenBank/DDBJ whole genome shotgun (WGS) entry which is preliminary data.</text>
</comment>
<protein>
    <submittedName>
        <fullName evidence="2">Uncharacterized protein</fullName>
    </submittedName>
</protein>
<dbReference type="Proteomes" id="UP000298030">
    <property type="component" value="Unassembled WGS sequence"/>
</dbReference>
<dbReference type="EMBL" id="QPFP01000003">
    <property type="protein sequence ID" value="TEB37773.1"/>
    <property type="molecule type" value="Genomic_DNA"/>
</dbReference>
<accession>A0A4Y7TUD3</accession>
<reference evidence="2 3" key="1">
    <citation type="journal article" date="2019" name="Nat. Ecol. Evol.">
        <title>Megaphylogeny resolves global patterns of mushroom evolution.</title>
        <authorList>
            <person name="Varga T."/>
            <person name="Krizsan K."/>
            <person name="Foldi C."/>
            <person name="Dima B."/>
            <person name="Sanchez-Garcia M."/>
            <person name="Sanchez-Ramirez S."/>
            <person name="Szollosi G.J."/>
            <person name="Szarkandi J.G."/>
            <person name="Papp V."/>
            <person name="Albert L."/>
            <person name="Andreopoulos W."/>
            <person name="Angelini C."/>
            <person name="Antonin V."/>
            <person name="Barry K.W."/>
            <person name="Bougher N.L."/>
            <person name="Buchanan P."/>
            <person name="Buyck B."/>
            <person name="Bense V."/>
            <person name="Catcheside P."/>
            <person name="Chovatia M."/>
            <person name="Cooper J."/>
            <person name="Damon W."/>
            <person name="Desjardin D."/>
            <person name="Finy P."/>
            <person name="Geml J."/>
            <person name="Haridas S."/>
            <person name="Hughes K."/>
            <person name="Justo A."/>
            <person name="Karasinski D."/>
            <person name="Kautmanova I."/>
            <person name="Kiss B."/>
            <person name="Kocsube S."/>
            <person name="Kotiranta H."/>
            <person name="LaButti K.M."/>
            <person name="Lechner B.E."/>
            <person name="Liimatainen K."/>
            <person name="Lipzen A."/>
            <person name="Lukacs Z."/>
            <person name="Mihaltcheva S."/>
            <person name="Morgado L.N."/>
            <person name="Niskanen T."/>
            <person name="Noordeloos M.E."/>
            <person name="Ohm R.A."/>
            <person name="Ortiz-Santana B."/>
            <person name="Ovrebo C."/>
            <person name="Racz N."/>
            <person name="Riley R."/>
            <person name="Savchenko A."/>
            <person name="Shiryaev A."/>
            <person name="Soop K."/>
            <person name="Spirin V."/>
            <person name="Szebenyi C."/>
            <person name="Tomsovsky M."/>
            <person name="Tulloss R.E."/>
            <person name="Uehling J."/>
            <person name="Grigoriev I.V."/>
            <person name="Vagvolgyi C."/>
            <person name="Papp T."/>
            <person name="Martin F.M."/>
            <person name="Miettinen O."/>
            <person name="Hibbett D.S."/>
            <person name="Nagy L.G."/>
        </authorList>
    </citation>
    <scope>NUCLEOTIDE SEQUENCE [LARGE SCALE GENOMIC DNA]</scope>
    <source>
        <strain evidence="2 3">FP101781</strain>
    </source>
</reference>